<dbReference type="PROSITE" id="PS51462">
    <property type="entry name" value="NUDIX"/>
    <property type="match status" value="1"/>
</dbReference>
<dbReference type="InterPro" id="IPR020084">
    <property type="entry name" value="NUDIX_hydrolase_CS"/>
</dbReference>
<feature type="region of interest" description="Disordered" evidence="2">
    <location>
        <begin position="64"/>
        <end position="83"/>
    </location>
</feature>
<dbReference type="InterPro" id="IPR000086">
    <property type="entry name" value="NUDIX_hydrolase_dom"/>
</dbReference>
<dbReference type="InterPro" id="IPR015797">
    <property type="entry name" value="NUDIX_hydrolase-like_dom_sf"/>
</dbReference>
<evidence type="ECO:0000256" key="2">
    <source>
        <dbReference type="SAM" id="MobiDB-lite"/>
    </source>
</evidence>
<dbReference type="EMBL" id="MFQZ01000004">
    <property type="protein sequence ID" value="OGH88288.1"/>
    <property type="molecule type" value="Genomic_DNA"/>
</dbReference>
<dbReference type="PROSITE" id="PS00893">
    <property type="entry name" value="NUDIX_BOX"/>
    <property type="match status" value="1"/>
</dbReference>
<evidence type="ECO:0000259" key="3">
    <source>
        <dbReference type="PROSITE" id="PS51462"/>
    </source>
</evidence>
<comment type="caution">
    <text evidence="4">The sequence shown here is derived from an EMBL/GenBank/DDBJ whole genome shotgun (WGS) entry which is preliminary data.</text>
</comment>
<accession>A0A1F6NWP5</accession>
<dbReference type="CDD" id="cd03424">
    <property type="entry name" value="NUDIX_ADPRase_Nudt5_UGPPase_Nudt14"/>
    <property type="match status" value="1"/>
</dbReference>
<proteinExistence type="predicted"/>
<name>A0A1F6NWP5_9BACT</name>
<dbReference type="Gene3D" id="3.90.79.10">
    <property type="entry name" value="Nucleoside Triphosphate Pyrophosphohydrolase"/>
    <property type="match status" value="1"/>
</dbReference>
<dbReference type="STRING" id="1798704.A3J93_02090"/>
<dbReference type="AlphaFoldDB" id="A0A1F6NWP5"/>
<dbReference type="Proteomes" id="UP000177907">
    <property type="component" value="Unassembled WGS sequence"/>
</dbReference>
<keyword evidence="1" id="KW-0378">Hydrolase</keyword>
<evidence type="ECO:0000256" key="1">
    <source>
        <dbReference type="ARBA" id="ARBA00022801"/>
    </source>
</evidence>
<evidence type="ECO:0000313" key="5">
    <source>
        <dbReference type="Proteomes" id="UP000177907"/>
    </source>
</evidence>
<protein>
    <recommendedName>
        <fullName evidence="3">Nudix hydrolase domain-containing protein</fullName>
    </recommendedName>
</protein>
<dbReference type="SUPFAM" id="SSF55811">
    <property type="entry name" value="Nudix"/>
    <property type="match status" value="1"/>
</dbReference>
<sequence>MKIPDQAKKVFSGVIFDVYQWEQEMFDGTLSTFEKIKRPNTLMVIPTIGDKIIISEQEQPGHKRDLGFLGGRQNPNESPESGAKRELLEESGLSSADWELYKTFEPHAKLDWILYYFVARDCQKVQEQNLDAGEKIRTFGVNFDEFIDLILQDNFYGTDFALHIAQLKIRNRLDELRNLLFKK</sequence>
<feature type="domain" description="Nudix hydrolase" evidence="3">
    <location>
        <begin position="36"/>
        <end position="166"/>
    </location>
</feature>
<dbReference type="GO" id="GO:0016787">
    <property type="term" value="F:hydrolase activity"/>
    <property type="evidence" value="ECO:0007669"/>
    <property type="project" value="UniProtKB-KW"/>
</dbReference>
<evidence type="ECO:0000313" key="4">
    <source>
        <dbReference type="EMBL" id="OGH88288.1"/>
    </source>
</evidence>
<gene>
    <name evidence="4" type="ORF">A3J93_02090</name>
</gene>
<dbReference type="Pfam" id="PF00293">
    <property type="entry name" value="NUDIX"/>
    <property type="match status" value="1"/>
</dbReference>
<organism evidence="4 5">
    <name type="scientific">Candidatus Magasanikbacteria bacterium RIFOXYC2_FULL_42_28</name>
    <dbReference type="NCBI Taxonomy" id="1798704"/>
    <lineage>
        <taxon>Bacteria</taxon>
        <taxon>Candidatus Magasanikiibacteriota</taxon>
    </lineage>
</organism>
<reference evidence="4 5" key="1">
    <citation type="journal article" date="2016" name="Nat. Commun.">
        <title>Thousands of microbial genomes shed light on interconnected biogeochemical processes in an aquifer system.</title>
        <authorList>
            <person name="Anantharaman K."/>
            <person name="Brown C.T."/>
            <person name="Hug L.A."/>
            <person name="Sharon I."/>
            <person name="Castelle C.J."/>
            <person name="Probst A.J."/>
            <person name="Thomas B.C."/>
            <person name="Singh A."/>
            <person name="Wilkins M.J."/>
            <person name="Karaoz U."/>
            <person name="Brodie E.L."/>
            <person name="Williams K.H."/>
            <person name="Hubbard S.S."/>
            <person name="Banfield J.F."/>
        </authorList>
    </citation>
    <scope>NUCLEOTIDE SEQUENCE [LARGE SCALE GENOMIC DNA]</scope>
</reference>